<keyword evidence="2" id="KW-1185">Reference proteome</keyword>
<protein>
    <submittedName>
        <fullName evidence="1">Uncharacterized protein</fullName>
    </submittedName>
</protein>
<gene>
    <name evidence="1" type="ORF">T05_2932</name>
</gene>
<proteinExistence type="predicted"/>
<evidence type="ECO:0000313" key="1">
    <source>
        <dbReference type="EMBL" id="KRX30431.1"/>
    </source>
</evidence>
<sequence>MHEVQEQLTNLQVPHLRLASSPDVIQFYSNCFTH</sequence>
<organism evidence="1 2">
    <name type="scientific">Trichinella murrelli</name>
    <dbReference type="NCBI Taxonomy" id="144512"/>
    <lineage>
        <taxon>Eukaryota</taxon>
        <taxon>Metazoa</taxon>
        <taxon>Ecdysozoa</taxon>
        <taxon>Nematoda</taxon>
        <taxon>Enoplea</taxon>
        <taxon>Dorylaimia</taxon>
        <taxon>Trichinellida</taxon>
        <taxon>Trichinellidae</taxon>
        <taxon>Trichinella</taxon>
    </lineage>
</organism>
<dbReference type="AlphaFoldDB" id="A0A0V0STW4"/>
<dbReference type="Proteomes" id="UP000055048">
    <property type="component" value="Unassembled WGS sequence"/>
</dbReference>
<reference evidence="1 2" key="1">
    <citation type="submission" date="2015-01" db="EMBL/GenBank/DDBJ databases">
        <title>Evolution of Trichinella species and genotypes.</title>
        <authorList>
            <person name="Korhonen P.K."/>
            <person name="Edoardo P."/>
            <person name="Giuseppe L.R."/>
            <person name="Gasser R.B."/>
        </authorList>
    </citation>
    <scope>NUCLEOTIDE SEQUENCE [LARGE SCALE GENOMIC DNA]</scope>
    <source>
        <strain evidence="1">ISS417</strain>
    </source>
</reference>
<evidence type="ECO:0000313" key="2">
    <source>
        <dbReference type="Proteomes" id="UP000055048"/>
    </source>
</evidence>
<comment type="caution">
    <text evidence="1">The sequence shown here is derived from an EMBL/GenBank/DDBJ whole genome shotgun (WGS) entry which is preliminary data.</text>
</comment>
<dbReference type="EMBL" id="JYDJ01002468">
    <property type="protein sequence ID" value="KRX30431.1"/>
    <property type="molecule type" value="Genomic_DNA"/>
</dbReference>
<name>A0A0V0STW4_9BILA</name>
<accession>A0A0V0STW4</accession>